<dbReference type="RefSeq" id="WP_344067569.1">
    <property type="nucleotide sequence ID" value="NZ_BAAAPN010000059.1"/>
</dbReference>
<dbReference type="EMBL" id="BAAAPN010000059">
    <property type="protein sequence ID" value="GAA1769059.1"/>
    <property type="molecule type" value="Genomic_DNA"/>
</dbReference>
<keyword evidence="3" id="KW-1185">Reference proteome</keyword>
<evidence type="ECO:0000313" key="2">
    <source>
        <dbReference type="EMBL" id="GAA1769059.1"/>
    </source>
</evidence>
<evidence type="ECO:0000313" key="3">
    <source>
        <dbReference type="Proteomes" id="UP001501475"/>
    </source>
</evidence>
<feature type="compositionally biased region" description="Basic and acidic residues" evidence="1">
    <location>
        <begin position="471"/>
        <end position="494"/>
    </location>
</feature>
<protein>
    <submittedName>
        <fullName evidence="2">Uncharacterized protein</fullName>
    </submittedName>
</protein>
<proteinExistence type="predicted"/>
<name>A0ABN2KZ57_9MICO</name>
<feature type="compositionally biased region" description="Basic and acidic residues" evidence="1">
    <location>
        <begin position="699"/>
        <end position="709"/>
    </location>
</feature>
<organism evidence="2 3">
    <name type="scientific">Nostocoides vanveenii</name>
    <dbReference type="NCBI Taxonomy" id="330835"/>
    <lineage>
        <taxon>Bacteria</taxon>
        <taxon>Bacillati</taxon>
        <taxon>Actinomycetota</taxon>
        <taxon>Actinomycetes</taxon>
        <taxon>Micrococcales</taxon>
        <taxon>Intrasporangiaceae</taxon>
        <taxon>Nostocoides</taxon>
    </lineage>
</organism>
<dbReference type="Proteomes" id="UP001501475">
    <property type="component" value="Unassembled WGS sequence"/>
</dbReference>
<comment type="caution">
    <text evidence="2">The sequence shown here is derived from an EMBL/GenBank/DDBJ whole genome shotgun (WGS) entry which is preliminary data.</text>
</comment>
<feature type="compositionally biased region" description="Low complexity" evidence="1">
    <location>
        <begin position="518"/>
        <end position="527"/>
    </location>
</feature>
<feature type="region of interest" description="Disordered" evidence="1">
    <location>
        <begin position="59"/>
        <end position="78"/>
    </location>
</feature>
<evidence type="ECO:0000256" key="1">
    <source>
        <dbReference type="SAM" id="MobiDB-lite"/>
    </source>
</evidence>
<sequence length="709" mass="78672">MTAVSKHIPTTSASTLIHYLRGPDGLELRNPRAVYAWGTHCTYERAEFEFRDLRIEQGRDQEVRRNPSKYRKPKDPADATHLKVGKNWREAKANETATHLRIPPEVELEKRYEAFHFIYSFDLATVNPDDPQSVMRAGDAVRAFREGYSPGVQSLFVGQSDAKGSKAAQARGEGGKYHVHEAMNAIVHSRMTVGGRTFEPGMRVGGAITHVDTYRAAWDEFLERRGHEFGLEPQDRDVLPEVRSAEYKAVRRTDHDFWVRERGGISDQDRARRGIETALQSLSRDPSRLAGLSAGQRMDVLVDEVAATGDLEIKTRSTKKLGTRVRSFVVPGRQQPIGSTKLGERYTNAGLDEQLDLVAQGRWKPHTRGRVTAPPKTFEPLSPQEEAELWAEVHEAAAQERAAQAAEKQAAEKPQSIAELYEQRVRPTLDDGDEYFGGAAAAFLADYEQRGRALPSISPAVEQTEATRPTVHVDDTTHQHVEPHAAETAARTDDAVEQQADTPSLEREPDVPEVQAGSATAPTASPTVAKPQRRRERQVSVLKGDEMRGRELVAVVVGEQDDRVYLDAQLAAHDPAAADRSGLHLYTERKSTTKDGHRQTVTAVAAPYSREQVSTLRAAAGDNRVVVAGREVLALRGNVSPSNDGRGYVVVPHSVGPTDRPIGTDVIERQHASEDRARQREKERGKSLSEQFSQQTLEAAERDDHDMDR</sequence>
<feature type="region of interest" description="Disordered" evidence="1">
    <location>
        <begin position="654"/>
        <end position="709"/>
    </location>
</feature>
<feature type="region of interest" description="Disordered" evidence="1">
    <location>
        <begin position="457"/>
        <end position="543"/>
    </location>
</feature>
<feature type="compositionally biased region" description="Polar residues" evidence="1">
    <location>
        <begin position="688"/>
        <end position="697"/>
    </location>
</feature>
<gene>
    <name evidence="2" type="ORF">GCM10009810_29440</name>
</gene>
<accession>A0ABN2KZ57</accession>
<reference evidence="2 3" key="1">
    <citation type="journal article" date="2019" name="Int. J. Syst. Evol. Microbiol.">
        <title>The Global Catalogue of Microorganisms (GCM) 10K type strain sequencing project: providing services to taxonomists for standard genome sequencing and annotation.</title>
        <authorList>
            <consortium name="The Broad Institute Genomics Platform"/>
            <consortium name="The Broad Institute Genome Sequencing Center for Infectious Disease"/>
            <person name="Wu L."/>
            <person name="Ma J."/>
        </authorList>
    </citation>
    <scope>NUCLEOTIDE SEQUENCE [LARGE SCALE GENOMIC DNA]</scope>
    <source>
        <strain evidence="2 3">JCM 15591</strain>
    </source>
</reference>
<feature type="compositionally biased region" description="Basic and acidic residues" evidence="1">
    <location>
        <begin position="666"/>
        <end position="687"/>
    </location>
</feature>